<dbReference type="PROSITE" id="PS50111">
    <property type="entry name" value="CHEMOTAXIS_TRANSDUC_2"/>
    <property type="match status" value="1"/>
</dbReference>
<evidence type="ECO:0000256" key="3">
    <source>
        <dbReference type="ARBA" id="ARBA00029447"/>
    </source>
</evidence>
<sequence length="509" mass="56190">MDTRVQSLNEQMGIDTKQQLARKQFMSFSEADENILLDMLPEVKNRLEIIVDDFYQNFQRYPELDNIITNADSSIDRLRQSMRKYLLEMFQGNYSASYFESRCRMGSIHSQIGVTPRWFIGSMPIYLHHFHHIIEEKYHFRSKLRQQAMSAVGKIFCLDLQLVMDAYTYNLIADLSKSKIHIETHVKKYGSFIGKVAAGNLKDRITINGDDEVALLGQNLNNMTAKLATMAGQTKDASQAIIETLNQVKGAITSQSSGASEQAAAVIQTTATLQEIKATSSQTLEKAKLLGKMAERTHEESEQGLEAVKRCVEGMNAIRERVEGIAHTILALSEQTQQIGDITAAVTGLAQQLKMLALNASIEAAKAGESGKGFGVVASEVKELAEQSQQSTAQVQKILQDIRHATDRAVMATEEGSKGVDQGVELVAQSGETMQKLGEVIRETTMASQQIVAAVGQEVAGIDQVTIAMREIKEVTSQFVSDTEQTKQATSKLMELAEQLGQNVSAFKL</sequence>
<comment type="caution">
    <text evidence="7">The sequence shown here is derived from an EMBL/GenBank/DDBJ whole genome shotgun (WGS) entry which is preliminary data.</text>
</comment>
<comment type="similarity">
    <text evidence="3">Belongs to the methyl-accepting chemotaxis (MCP) protein family.</text>
</comment>
<protein>
    <submittedName>
        <fullName evidence="7">HAMP domain-containing protein</fullName>
    </submittedName>
</protein>
<dbReference type="Gene3D" id="1.10.287.950">
    <property type="entry name" value="Methyl-accepting chemotaxis protein"/>
    <property type="match status" value="1"/>
</dbReference>
<dbReference type="PROSITE" id="PS50885">
    <property type="entry name" value="HAMP"/>
    <property type="match status" value="1"/>
</dbReference>
<dbReference type="InterPro" id="IPR012292">
    <property type="entry name" value="Globin/Proto"/>
</dbReference>
<keyword evidence="8" id="KW-1185">Reference proteome</keyword>
<dbReference type="InterPro" id="IPR003660">
    <property type="entry name" value="HAMP_dom"/>
</dbReference>
<dbReference type="GO" id="GO:0016020">
    <property type="term" value="C:membrane"/>
    <property type="evidence" value="ECO:0007669"/>
    <property type="project" value="UniProtKB-SubCell"/>
</dbReference>
<evidence type="ECO:0000256" key="2">
    <source>
        <dbReference type="ARBA" id="ARBA00023224"/>
    </source>
</evidence>
<dbReference type="GO" id="GO:0007165">
    <property type="term" value="P:signal transduction"/>
    <property type="evidence" value="ECO:0007669"/>
    <property type="project" value="UniProtKB-KW"/>
</dbReference>
<dbReference type="SUPFAM" id="SSF46458">
    <property type="entry name" value="Globin-like"/>
    <property type="match status" value="1"/>
</dbReference>
<organism evidence="7 8">
    <name type="scientific">Spartinivicinus marinus</name>
    <dbReference type="NCBI Taxonomy" id="2994442"/>
    <lineage>
        <taxon>Bacteria</taxon>
        <taxon>Pseudomonadati</taxon>
        <taxon>Pseudomonadota</taxon>
        <taxon>Gammaproteobacteria</taxon>
        <taxon>Oceanospirillales</taxon>
        <taxon>Zooshikellaceae</taxon>
        <taxon>Spartinivicinus</taxon>
    </lineage>
</organism>
<dbReference type="InterPro" id="IPR044398">
    <property type="entry name" value="Globin-sensor_dom"/>
</dbReference>
<dbReference type="InterPro" id="IPR039379">
    <property type="entry name" value="Protoglobin_sensor_dom"/>
</dbReference>
<dbReference type="GO" id="GO:0019825">
    <property type="term" value="F:oxygen binding"/>
    <property type="evidence" value="ECO:0007669"/>
    <property type="project" value="InterPro"/>
</dbReference>
<dbReference type="Pfam" id="PF11563">
    <property type="entry name" value="Protoglobin"/>
    <property type="match status" value="1"/>
</dbReference>
<accession>A0A853IB77</accession>
<dbReference type="GO" id="GO:0006935">
    <property type="term" value="P:chemotaxis"/>
    <property type="evidence" value="ECO:0007669"/>
    <property type="project" value="UniProtKB-ARBA"/>
</dbReference>
<dbReference type="InterPro" id="IPR004089">
    <property type="entry name" value="MCPsignal_dom"/>
</dbReference>
<reference evidence="7 8" key="1">
    <citation type="submission" date="2020-07" db="EMBL/GenBank/DDBJ databases">
        <title>Endozoicomonas sp. nov., isolated from sediment.</title>
        <authorList>
            <person name="Gu T."/>
        </authorList>
    </citation>
    <scope>NUCLEOTIDE SEQUENCE [LARGE SCALE GENOMIC DNA]</scope>
    <source>
        <strain evidence="7 8">SM1973</strain>
    </source>
</reference>
<dbReference type="Pfam" id="PF00672">
    <property type="entry name" value="HAMP"/>
    <property type="match status" value="1"/>
</dbReference>
<gene>
    <name evidence="7" type="ORF">H0A36_01570</name>
</gene>
<dbReference type="PANTHER" id="PTHR32089:SF112">
    <property type="entry name" value="LYSOZYME-LIKE PROTEIN-RELATED"/>
    <property type="match status" value="1"/>
</dbReference>
<feature type="domain" description="HAMP" evidence="6">
    <location>
        <begin position="195"/>
        <end position="232"/>
    </location>
</feature>
<dbReference type="CDD" id="cd06225">
    <property type="entry name" value="HAMP"/>
    <property type="match status" value="1"/>
</dbReference>
<evidence type="ECO:0000313" key="7">
    <source>
        <dbReference type="EMBL" id="NYZ64676.1"/>
    </source>
</evidence>
<dbReference type="SMART" id="SM00283">
    <property type="entry name" value="MA"/>
    <property type="match status" value="1"/>
</dbReference>
<name>A0A853IB77_9GAMM</name>
<proteinExistence type="inferred from homology"/>
<evidence type="ECO:0000259" key="5">
    <source>
        <dbReference type="PROSITE" id="PS50111"/>
    </source>
</evidence>
<dbReference type="Gene3D" id="1.10.490.10">
    <property type="entry name" value="Globins"/>
    <property type="match status" value="1"/>
</dbReference>
<dbReference type="Pfam" id="PF00015">
    <property type="entry name" value="MCPsignal"/>
    <property type="match status" value="1"/>
</dbReference>
<evidence type="ECO:0000256" key="1">
    <source>
        <dbReference type="ARBA" id="ARBA00004370"/>
    </source>
</evidence>
<dbReference type="GO" id="GO:0020037">
    <property type="term" value="F:heme binding"/>
    <property type="evidence" value="ECO:0007669"/>
    <property type="project" value="InterPro"/>
</dbReference>
<dbReference type="PANTHER" id="PTHR32089">
    <property type="entry name" value="METHYL-ACCEPTING CHEMOTAXIS PROTEIN MCPB"/>
    <property type="match status" value="1"/>
</dbReference>
<dbReference type="RefSeq" id="WP_180566716.1">
    <property type="nucleotide sequence ID" value="NZ_JACCKB010000002.1"/>
</dbReference>
<dbReference type="EMBL" id="JACCKB010000002">
    <property type="protein sequence ID" value="NYZ64676.1"/>
    <property type="molecule type" value="Genomic_DNA"/>
</dbReference>
<dbReference type="InterPro" id="IPR009050">
    <property type="entry name" value="Globin-like_sf"/>
</dbReference>
<evidence type="ECO:0000259" key="6">
    <source>
        <dbReference type="PROSITE" id="PS50885"/>
    </source>
</evidence>
<evidence type="ECO:0000313" key="8">
    <source>
        <dbReference type="Proteomes" id="UP000569732"/>
    </source>
</evidence>
<comment type="subcellular location">
    <subcellularLocation>
        <location evidence="1">Membrane</location>
    </subcellularLocation>
</comment>
<keyword evidence="2 4" id="KW-0807">Transducer</keyword>
<dbReference type="AlphaFoldDB" id="A0A853IB77"/>
<feature type="domain" description="Methyl-accepting transducer" evidence="5">
    <location>
        <begin position="237"/>
        <end position="473"/>
    </location>
</feature>
<dbReference type="SUPFAM" id="SSF58104">
    <property type="entry name" value="Methyl-accepting chemotaxis protein (MCP) signaling domain"/>
    <property type="match status" value="1"/>
</dbReference>
<dbReference type="CDD" id="cd01068">
    <property type="entry name" value="globin_sensor"/>
    <property type="match status" value="1"/>
</dbReference>
<dbReference type="Proteomes" id="UP000569732">
    <property type="component" value="Unassembled WGS sequence"/>
</dbReference>
<evidence type="ECO:0000256" key="4">
    <source>
        <dbReference type="PROSITE-ProRule" id="PRU00284"/>
    </source>
</evidence>